<dbReference type="PANTHER" id="PTHR37839">
    <property type="entry name" value="NA(+)-TRANSLOCATING NADH-QUINONE REDUCTASE SUBUNIT A"/>
    <property type="match status" value="1"/>
</dbReference>
<dbReference type="InterPro" id="IPR022615">
    <property type="entry name" value="NqrA_C_domain"/>
</dbReference>
<sequence>MPATQNRSRSHGTTVIKQGLDLPILGAPEQRIEIGRAVQSVALLGDDYVGMKPTMLVAEGDRVSLGQPLFEDKKNPGVIYTSPASGTIGSVIRGAKRKFEAITINVDGNDQITFEAARDQDPVSMGKDGVADQLVKSGLWTALRTRPYGKVPAIGSSPSSIFVTATDTNPLAADPAVVMSERKDQFVLGLQALTQLTEGPTFLCKAEGAEIPGGDVQGVEMASFSGPHPAGLPGTHIHFLDPVGPTKTVWYIGYQDVIAIGSLFQTGQLDVRRIVSLAGPKVNQPRLVETRLGACIDDLIEGEVDTEVKLRPISGSVLDGHTAKAPHNYLGRYHQQVSIIEEGDHREFLGWQKPGFDKFSVTRIFASAMTPSQKFAFTSSTGGSERAMVPMGTYEKVMPLDVLATQLLRSLIVRDTDAAQQLGVLELEEEDLALCTFVCPGKYEYGSLIRQALTTIEREG</sequence>
<evidence type="ECO:0000256" key="3">
    <source>
        <dbReference type="ARBA" id="ARBA00023027"/>
    </source>
</evidence>
<keyword evidence="2 8" id="KW-1278">Translocase</keyword>
<dbReference type="HAMAP" id="MF_00425">
    <property type="entry name" value="NqrA"/>
    <property type="match status" value="1"/>
</dbReference>
<keyword evidence="3 8" id="KW-0520">NAD</keyword>
<accession>A0ABY1QRV2</accession>
<dbReference type="EMBL" id="FXUG01000022">
    <property type="protein sequence ID" value="SMP77028.1"/>
    <property type="molecule type" value="Genomic_DNA"/>
</dbReference>
<evidence type="ECO:0000256" key="5">
    <source>
        <dbReference type="ARBA" id="ARBA00023065"/>
    </source>
</evidence>
<protein>
    <recommendedName>
        <fullName evidence="8">Na(+)-translocating NADH-quinone reductase subunit A</fullName>
        <shortName evidence="8">Na(+)-NQR subunit A</shortName>
        <shortName evidence="8">Na(+)-translocating NQR subunit A</shortName>
        <ecNumber evidence="8">7.2.1.1</ecNumber>
    </recommendedName>
    <alternativeName>
        <fullName evidence="8">NQR complex subunit A</fullName>
    </alternativeName>
    <alternativeName>
        <fullName evidence="8">NQR-1 subunit A</fullName>
    </alternativeName>
</protein>
<dbReference type="NCBIfam" id="TIGR01936">
    <property type="entry name" value="nqrA"/>
    <property type="match status" value="1"/>
</dbReference>
<evidence type="ECO:0000256" key="1">
    <source>
        <dbReference type="ARBA" id="ARBA00022448"/>
    </source>
</evidence>
<comment type="caution">
    <text evidence="12">The sequence shown here is derived from an EMBL/GenBank/DDBJ whole genome shotgun (WGS) entry which is preliminary data.</text>
</comment>
<dbReference type="NCBIfam" id="NF003759">
    <property type="entry name" value="PRK05352.1-2"/>
    <property type="match status" value="1"/>
</dbReference>
<comment type="catalytic activity">
    <reaction evidence="8">
        <text>a ubiquinone + n Na(+)(in) + NADH + H(+) = a ubiquinol + n Na(+)(out) + NAD(+)</text>
        <dbReference type="Rhea" id="RHEA:47748"/>
        <dbReference type="Rhea" id="RHEA-COMP:9565"/>
        <dbReference type="Rhea" id="RHEA-COMP:9566"/>
        <dbReference type="ChEBI" id="CHEBI:15378"/>
        <dbReference type="ChEBI" id="CHEBI:16389"/>
        <dbReference type="ChEBI" id="CHEBI:17976"/>
        <dbReference type="ChEBI" id="CHEBI:29101"/>
        <dbReference type="ChEBI" id="CHEBI:57540"/>
        <dbReference type="ChEBI" id="CHEBI:57945"/>
        <dbReference type="EC" id="7.2.1.1"/>
    </reaction>
</comment>
<evidence type="ECO:0000313" key="12">
    <source>
        <dbReference type="EMBL" id="SMP77028.1"/>
    </source>
</evidence>
<comment type="subunit">
    <text evidence="8">Composed of six subunits; NqrA, NqrB, NqrC, NqrD, NqrE and NqrF.</text>
</comment>
<name>A0ABY1QRV2_9BACT</name>
<keyword evidence="1 8" id="KW-0813">Transport</keyword>
<keyword evidence="4 8" id="KW-0915">Sodium</keyword>
<evidence type="ECO:0000256" key="8">
    <source>
        <dbReference type="HAMAP-Rule" id="MF_00425"/>
    </source>
</evidence>
<gene>
    <name evidence="8" type="primary">nqrA</name>
    <name evidence="12" type="ORF">SAMN06265222_12269</name>
</gene>
<organism evidence="12 13">
    <name type="scientific">Neorhodopirellula lusitana</name>
    <dbReference type="NCBI Taxonomy" id="445327"/>
    <lineage>
        <taxon>Bacteria</taxon>
        <taxon>Pseudomonadati</taxon>
        <taxon>Planctomycetota</taxon>
        <taxon>Planctomycetia</taxon>
        <taxon>Pirellulales</taxon>
        <taxon>Pirellulaceae</taxon>
        <taxon>Neorhodopirellula</taxon>
    </lineage>
</organism>
<feature type="domain" description="NqrA N-terminal barrel-sandwich hybrid" evidence="9">
    <location>
        <begin position="15"/>
        <end position="107"/>
    </location>
</feature>
<evidence type="ECO:0000256" key="2">
    <source>
        <dbReference type="ARBA" id="ARBA00022967"/>
    </source>
</evidence>
<keyword evidence="5 8" id="KW-0406">Ion transport</keyword>
<dbReference type="InterPro" id="IPR056147">
    <property type="entry name" value="NQRA_N"/>
</dbReference>
<evidence type="ECO:0000259" key="11">
    <source>
        <dbReference type="Pfam" id="PF24836"/>
    </source>
</evidence>
<evidence type="ECO:0000259" key="9">
    <source>
        <dbReference type="Pfam" id="PF05896"/>
    </source>
</evidence>
<dbReference type="InterPro" id="IPR056148">
    <property type="entry name" value="NQRA_2nd"/>
</dbReference>
<proteinExistence type="inferred from homology"/>
<dbReference type="Proteomes" id="UP001158067">
    <property type="component" value="Unassembled WGS sequence"/>
</dbReference>
<dbReference type="Pfam" id="PF11973">
    <property type="entry name" value="NQRA_SLBB"/>
    <property type="match status" value="1"/>
</dbReference>
<dbReference type="PANTHER" id="PTHR37839:SF1">
    <property type="entry name" value="NA(+)-TRANSLOCATING NADH-QUINONE REDUCTASE SUBUNIT A"/>
    <property type="match status" value="1"/>
</dbReference>
<keyword evidence="13" id="KW-1185">Reference proteome</keyword>
<keyword evidence="6 8" id="KW-0830">Ubiquinone</keyword>
<dbReference type="EC" id="7.2.1.1" evidence="8"/>
<feature type="domain" description="NqrA second alpha/beta" evidence="11">
    <location>
        <begin position="127"/>
        <end position="269"/>
    </location>
</feature>
<feature type="domain" description="Na(+)-translocating NADH-quinone reductase subunit A C-terminal" evidence="10">
    <location>
        <begin position="274"/>
        <end position="324"/>
    </location>
</feature>
<keyword evidence="7 8" id="KW-0739">Sodium transport</keyword>
<evidence type="ECO:0000256" key="4">
    <source>
        <dbReference type="ARBA" id="ARBA00023053"/>
    </source>
</evidence>
<dbReference type="InterPro" id="IPR008703">
    <property type="entry name" value="NqrA"/>
</dbReference>
<evidence type="ECO:0000313" key="13">
    <source>
        <dbReference type="Proteomes" id="UP001158067"/>
    </source>
</evidence>
<dbReference type="Pfam" id="PF05896">
    <property type="entry name" value="NQRA_N"/>
    <property type="match status" value="1"/>
</dbReference>
<evidence type="ECO:0000259" key="10">
    <source>
        <dbReference type="Pfam" id="PF11973"/>
    </source>
</evidence>
<reference evidence="12 13" key="1">
    <citation type="submission" date="2017-05" db="EMBL/GenBank/DDBJ databases">
        <authorList>
            <person name="Varghese N."/>
            <person name="Submissions S."/>
        </authorList>
    </citation>
    <scope>NUCLEOTIDE SEQUENCE [LARGE SCALE GENOMIC DNA]</scope>
    <source>
        <strain evidence="12 13">DSM 25457</strain>
    </source>
</reference>
<dbReference type="Pfam" id="PF24836">
    <property type="entry name" value="NQRA_2nd"/>
    <property type="match status" value="1"/>
</dbReference>
<comment type="function">
    <text evidence="8">NQR complex catalyzes the reduction of ubiquinone-1 to ubiquinol by two successive reactions, coupled with the transport of Na(+) ions from the cytoplasm to the periplasm. NqrA to NqrE are probably involved in the second step, the conversion of ubisemiquinone to ubiquinol.</text>
</comment>
<dbReference type="RefSeq" id="WP_283435325.1">
    <property type="nucleotide sequence ID" value="NZ_FXUG01000022.1"/>
</dbReference>
<evidence type="ECO:0000256" key="6">
    <source>
        <dbReference type="ARBA" id="ARBA00023075"/>
    </source>
</evidence>
<evidence type="ECO:0000256" key="7">
    <source>
        <dbReference type="ARBA" id="ARBA00023201"/>
    </source>
</evidence>
<comment type="similarity">
    <text evidence="8">Belongs to the NqrA family.</text>
</comment>